<evidence type="ECO:0000256" key="1">
    <source>
        <dbReference type="ARBA" id="ARBA00008668"/>
    </source>
</evidence>
<evidence type="ECO:0000313" key="5">
    <source>
        <dbReference type="Proteomes" id="UP000287651"/>
    </source>
</evidence>
<dbReference type="GO" id="GO:0006629">
    <property type="term" value="P:lipid metabolic process"/>
    <property type="evidence" value="ECO:0007669"/>
    <property type="project" value="UniProtKB-KW"/>
</dbReference>
<dbReference type="InterPro" id="IPR036514">
    <property type="entry name" value="SGNH_hydro_sf"/>
</dbReference>
<name>A0A427B919_ENSVE</name>
<evidence type="ECO:0000256" key="3">
    <source>
        <dbReference type="ARBA" id="ARBA00023098"/>
    </source>
</evidence>
<sequence>MVFVAASFLGIRSPVPYRIRKFGHKLLPYGMNFAVAGTGIFDTGNYQSNLTTQIDKFQAQIDDGVFSRHDLKSSAALIAVSGNDYQHLSELDPDYLHHLHGFMHRLFAQLEVDLRRLSHIGVPKVIVTNLHPVGCIPSYTRPTNYTTCYSNVSSAVAEHNRRVDELMQELGGGSNATFLSLDSFLSSSHLFFFRVTAKGAKEIKHPLVPCCVSRSITTECGEIDAEGNRLYRVCRRPEEHFYWDSVHPTQAGWAAAFEFLRPSLRRFLHL</sequence>
<dbReference type="PANTHER" id="PTHR46020:SF4">
    <property type="entry name" value="OS04G0650200 PROTEIN"/>
    <property type="match status" value="1"/>
</dbReference>
<keyword evidence="3" id="KW-0443">Lipid metabolism</keyword>
<dbReference type="Proteomes" id="UP000287651">
    <property type="component" value="Unassembled WGS sequence"/>
</dbReference>
<dbReference type="PANTHER" id="PTHR46020">
    <property type="entry name" value="OSJNBB0059K02.9 PROTEIN"/>
    <property type="match status" value="1"/>
</dbReference>
<comment type="caution">
    <text evidence="4">The sequence shown here is derived from an EMBL/GenBank/DDBJ whole genome shotgun (WGS) entry which is preliminary data.</text>
</comment>
<dbReference type="InterPro" id="IPR001087">
    <property type="entry name" value="GDSL"/>
</dbReference>
<protein>
    <recommendedName>
        <fullName evidence="6">SGNH hydrolase-type esterase domain-containing protein</fullName>
    </recommendedName>
</protein>
<evidence type="ECO:0008006" key="6">
    <source>
        <dbReference type="Google" id="ProtNLM"/>
    </source>
</evidence>
<gene>
    <name evidence="4" type="ORF">B296_00004409</name>
</gene>
<proteinExistence type="inferred from homology"/>
<dbReference type="AlphaFoldDB" id="A0A427B919"/>
<dbReference type="EMBL" id="AMZH03000198">
    <property type="protein sequence ID" value="RRT84971.1"/>
    <property type="molecule type" value="Genomic_DNA"/>
</dbReference>
<dbReference type="GO" id="GO:0016788">
    <property type="term" value="F:hydrolase activity, acting on ester bonds"/>
    <property type="evidence" value="ECO:0007669"/>
    <property type="project" value="InterPro"/>
</dbReference>
<evidence type="ECO:0000313" key="4">
    <source>
        <dbReference type="EMBL" id="RRT84971.1"/>
    </source>
</evidence>
<evidence type="ECO:0000256" key="2">
    <source>
        <dbReference type="ARBA" id="ARBA00022801"/>
    </source>
</evidence>
<dbReference type="Gene3D" id="3.40.50.1110">
    <property type="entry name" value="SGNH hydrolase"/>
    <property type="match status" value="1"/>
</dbReference>
<accession>A0A427B919</accession>
<organism evidence="4 5">
    <name type="scientific">Ensete ventricosum</name>
    <name type="common">Abyssinian banana</name>
    <name type="synonym">Musa ensete</name>
    <dbReference type="NCBI Taxonomy" id="4639"/>
    <lineage>
        <taxon>Eukaryota</taxon>
        <taxon>Viridiplantae</taxon>
        <taxon>Streptophyta</taxon>
        <taxon>Embryophyta</taxon>
        <taxon>Tracheophyta</taxon>
        <taxon>Spermatophyta</taxon>
        <taxon>Magnoliopsida</taxon>
        <taxon>Liliopsida</taxon>
        <taxon>Zingiberales</taxon>
        <taxon>Musaceae</taxon>
        <taxon>Ensete</taxon>
    </lineage>
</organism>
<dbReference type="Pfam" id="PF00657">
    <property type="entry name" value="Lipase_GDSL"/>
    <property type="match status" value="1"/>
</dbReference>
<dbReference type="SUPFAM" id="SSF52266">
    <property type="entry name" value="SGNH hydrolase"/>
    <property type="match status" value="1"/>
</dbReference>
<keyword evidence="2" id="KW-0378">Hydrolase</keyword>
<reference evidence="4 5" key="1">
    <citation type="journal article" date="2014" name="Agronomy (Basel)">
        <title>A Draft Genome Sequence for Ensete ventricosum, the Drought-Tolerant Tree Against Hunger.</title>
        <authorList>
            <person name="Harrison J."/>
            <person name="Moore K.A."/>
            <person name="Paszkiewicz K."/>
            <person name="Jones T."/>
            <person name="Grant M."/>
            <person name="Ambacheew D."/>
            <person name="Muzemil S."/>
            <person name="Studholme D.J."/>
        </authorList>
    </citation>
    <scope>NUCLEOTIDE SEQUENCE [LARGE SCALE GENOMIC DNA]</scope>
</reference>
<comment type="similarity">
    <text evidence="1">Belongs to the 'GDSL' lipolytic enzyme family.</text>
</comment>